<dbReference type="SUPFAM" id="SSF52047">
    <property type="entry name" value="RNI-like"/>
    <property type="match status" value="1"/>
</dbReference>
<protein>
    <submittedName>
        <fullName evidence="1">Uncharacterized protein</fullName>
    </submittedName>
</protein>
<evidence type="ECO:0000313" key="1">
    <source>
        <dbReference type="EMBL" id="KAF9325861.1"/>
    </source>
</evidence>
<reference evidence="1" key="1">
    <citation type="journal article" date="2020" name="Fungal Divers.">
        <title>Resolving the Mortierellaceae phylogeny through synthesis of multi-gene phylogenetics and phylogenomics.</title>
        <authorList>
            <person name="Vandepol N."/>
            <person name="Liber J."/>
            <person name="Desiro A."/>
            <person name="Na H."/>
            <person name="Kennedy M."/>
            <person name="Barry K."/>
            <person name="Grigoriev I.V."/>
            <person name="Miller A.N."/>
            <person name="O'Donnell K."/>
            <person name="Stajich J.E."/>
            <person name="Bonito G."/>
        </authorList>
    </citation>
    <scope>NUCLEOTIDE SEQUENCE</scope>
    <source>
        <strain evidence="1">NVP1</strain>
    </source>
</reference>
<proteinExistence type="predicted"/>
<dbReference type="InterPro" id="IPR032675">
    <property type="entry name" value="LRR_dom_sf"/>
</dbReference>
<accession>A0A9P5SDF5</accession>
<evidence type="ECO:0000313" key="2">
    <source>
        <dbReference type="Proteomes" id="UP000696485"/>
    </source>
</evidence>
<name>A0A9P5SDF5_9FUNG</name>
<dbReference type="Proteomes" id="UP000696485">
    <property type="component" value="Unassembled WGS sequence"/>
</dbReference>
<comment type="caution">
    <text evidence="1">The sequence shown here is derived from an EMBL/GenBank/DDBJ whole genome shotgun (WGS) entry which is preliminary data.</text>
</comment>
<sequence>MRVLKKRLETLMDQLGPFAFRKLDLLYFPKCCMFNIPLLRNCPRLQDVGITFLNMDKNEARDILAACSTLRGLDLRAARFEISAPSIVERFSQFQMLHIPSVCMSNLDQIMESLTSSSLQMLEVLGLHPSVPTKHMILAWTTFPNLKEIHFTRVRMYL</sequence>
<dbReference type="Gene3D" id="3.80.10.10">
    <property type="entry name" value="Ribonuclease Inhibitor"/>
    <property type="match status" value="1"/>
</dbReference>
<dbReference type="EMBL" id="JAAAUY010000860">
    <property type="protein sequence ID" value="KAF9325861.1"/>
    <property type="molecule type" value="Genomic_DNA"/>
</dbReference>
<gene>
    <name evidence="1" type="ORF">BG006_010680</name>
</gene>
<keyword evidence="2" id="KW-1185">Reference proteome</keyword>
<organism evidence="1 2">
    <name type="scientific">Podila minutissima</name>
    <dbReference type="NCBI Taxonomy" id="64525"/>
    <lineage>
        <taxon>Eukaryota</taxon>
        <taxon>Fungi</taxon>
        <taxon>Fungi incertae sedis</taxon>
        <taxon>Mucoromycota</taxon>
        <taxon>Mortierellomycotina</taxon>
        <taxon>Mortierellomycetes</taxon>
        <taxon>Mortierellales</taxon>
        <taxon>Mortierellaceae</taxon>
        <taxon>Podila</taxon>
    </lineage>
</organism>
<dbReference type="AlphaFoldDB" id="A0A9P5SDF5"/>